<reference evidence="5 6" key="1">
    <citation type="submission" date="2021-04" db="EMBL/GenBank/DDBJ databases">
        <authorList>
            <person name="Rodrigo-Torres L."/>
            <person name="Arahal R. D."/>
            <person name="Lucena T."/>
        </authorList>
    </citation>
    <scope>NUCLEOTIDE SEQUENCE [LARGE SCALE GENOMIC DNA]</scope>
    <source>
        <strain evidence="5 6">CECT 9623</strain>
    </source>
</reference>
<keyword evidence="1" id="KW-0805">Transcription regulation</keyword>
<keyword evidence="3" id="KW-0804">Transcription</keyword>
<dbReference type="EMBL" id="CAJRAU010000001">
    <property type="protein sequence ID" value="CAG5068000.1"/>
    <property type="molecule type" value="Genomic_DNA"/>
</dbReference>
<sequence length="314" mass="35976">MICQEFIPQPQLRLFVQSYQLRHFTFSDGSSIPFKPYAPRPEQTLAFFPRGSESEENLVTNTMIERPRSAIIGQYSQRTNRHLNGPEFCVLLVNLKPGVLYRLIGMPFTELTNSFIDAEDILPKEIRRVNERLNSAESPQEMIGIIEKLLLNLTTNITRDTHAIDAVTNLMIQRPEDSSVLALAQASCFSPRQFERLFKQRMGISPKLFTRIARMTKAFSMKYNHPGLDWFSIALYCKYHDYQHLARDFKDLAGVKPTIYMSEENDAPERSFGLQDSSLTAELVAFLPPAKVVNVPHLQKNWKDENVSPHTPGI</sequence>
<dbReference type="Proteomes" id="UP000679725">
    <property type="component" value="Unassembled WGS sequence"/>
</dbReference>
<dbReference type="Pfam" id="PF20240">
    <property type="entry name" value="DUF6597"/>
    <property type="match status" value="1"/>
</dbReference>
<dbReference type="Pfam" id="PF12833">
    <property type="entry name" value="HTH_18"/>
    <property type="match status" value="1"/>
</dbReference>
<dbReference type="Gene3D" id="1.10.10.60">
    <property type="entry name" value="Homeodomain-like"/>
    <property type="match status" value="1"/>
</dbReference>
<proteinExistence type="predicted"/>
<keyword evidence="6" id="KW-1185">Reference proteome</keyword>
<name>A0ABM8UKF2_9BACT</name>
<evidence type="ECO:0000313" key="6">
    <source>
        <dbReference type="Proteomes" id="UP000679725"/>
    </source>
</evidence>
<evidence type="ECO:0000256" key="2">
    <source>
        <dbReference type="ARBA" id="ARBA00023125"/>
    </source>
</evidence>
<dbReference type="SMART" id="SM00342">
    <property type="entry name" value="HTH_ARAC"/>
    <property type="match status" value="1"/>
</dbReference>
<organism evidence="5 6">
    <name type="scientific">Dyadobacter linearis</name>
    <dbReference type="NCBI Taxonomy" id="2823330"/>
    <lineage>
        <taxon>Bacteria</taxon>
        <taxon>Pseudomonadati</taxon>
        <taxon>Bacteroidota</taxon>
        <taxon>Cytophagia</taxon>
        <taxon>Cytophagales</taxon>
        <taxon>Spirosomataceae</taxon>
        <taxon>Dyadobacter</taxon>
    </lineage>
</organism>
<evidence type="ECO:0000259" key="4">
    <source>
        <dbReference type="PROSITE" id="PS01124"/>
    </source>
</evidence>
<dbReference type="InterPro" id="IPR050204">
    <property type="entry name" value="AraC_XylS_family_regulators"/>
</dbReference>
<evidence type="ECO:0000256" key="3">
    <source>
        <dbReference type="ARBA" id="ARBA00023163"/>
    </source>
</evidence>
<evidence type="ECO:0000313" key="5">
    <source>
        <dbReference type="EMBL" id="CAG5068000.1"/>
    </source>
</evidence>
<dbReference type="PANTHER" id="PTHR46796:SF13">
    <property type="entry name" value="HTH-TYPE TRANSCRIPTIONAL ACTIVATOR RHAS"/>
    <property type="match status" value="1"/>
</dbReference>
<feature type="domain" description="HTH araC/xylS-type" evidence="4">
    <location>
        <begin position="165"/>
        <end position="263"/>
    </location>
</feature>
<protein>
    <recommendedName>
        <fullName evidence="4">HTH araC/xylS-type domain-containing protein</fullName>
    </recommendedName>
</protein>
<comment type="caution">
    <text evidence="5">The sequence shown here is derived from an EMBL/GenBank/DDBJ whole genome shotgun (WGS) entry which is preliminary data.</text>
</comment>
<dbReference type="InterPro" id="IPR018060">
    <property type="entry name" value="HTH_AraC"/>
</dbReference>
<dbReference type="PROSITE" id="PS01124">
    <property type="entry name" value="HTH_ARAC_FAMILY_2"/>
    <property type="match status" value="1"/>
</dbReference>
<gene>
    <name evidence="5" type="ORF">DYBT9623_00728</name>
</gene>
<evidence type="ECO:0000256" key="1">
    <source>
        <dbReference type="ARBA" id="ARBA00023015"/>
    </source>
</evidence>
<dbReference type="InterPro" id="IPR046532">
    <property type="entry name" value="DUF6597"/>
</dbReference>
<dbReference type="PANTHER" id="PTHR46796">
    <property type="entry name" value="HTH-TYPE TRANSCRIPTIONAL ACTIVATOR RHAS-RELATED"/>
    <property type="match status" value="1"/>
</dbReference>
<keyword evidence="2" id="KW-0238">DNA-binding</keyword>
<dbReference type="RefSeq" id="WP_215232121.1">
    <property type="nucleotide sequence ID" value="NZ_CAJRAU010000001.1"/>
</dbReference>
<accession>A0ABM8UKF2</accession>